<organism evidence="1 2">
    <name type="scientific">Lacticaseibacillus rhamnosus</name>
    <name type="common">Lactobacillus rhamnosus</name>
    <dbReference type="NCBI Taxonomy" id="47715"/>
    <lineage>
        <taxon>Bacteria</taxon>
        <taxon>Bacillati</taxon>
        <taxon>Bacillota</taxon>
        <taxon>Bacilli</taxon>
        <taxon>Lactobacillales</taxon>
        <taxon>Lactobacillaceae</taxon>
        <taxon>Lacticaseibacillus</taxon>
    </lineage>
</organism>
<evidence type="ECO:0000313" key="1">
    <source>
        <dbReference type="EMBL" id="PLA58779.1"/>
    </source>
</evidence>
<dbReference type="Proteomes" id="UP000234212">
    <property type="component" value="Unassembled WGS sequence"/>
</dbReference>
<proteinExistence type="predicted"/>
<evidence type="ECO:0000313" key="2">
    <source>
        <dbReference type="Proteomes" id="UP000234212"/>
    </source>
</evidence>
<dbReference type="EMBL" id="PKJX01000001">
    <property type="protein sequence ID" value="PLA58779.1"/>
    <property type="molecule type" value="Genomic_DNA"/>
</dbReference>
<gene>
    <name evidence="1" type="ORF">CYJ91_04460</name>
</gene>
<comment type="caution">
    <text evidence="1">The sequence shown here is derived from an EMBL/GenBank/DDBJ whole genome shotgun (WGS) entry which is preliminary data.</text>
</comment>
<name>A0AAP8J2M3_LACRH</name>
<sequence length="43" mass="4895">MIFIMTSMHSENMMIDLSKKQAIHVVDVDSLLLTLKEMINGCL</sequence>
<accession>A0AAP8J2M3</accession>
<reference evidence="1 2" key="1">
    <citation type="submission" date="2017-12" db="EMBL/GenBank/DDBJ databases">
        <title>Phylogenetic diversity of female urinary microbiome.</title>
        <authorList>
            <person name="Thomas-White K."/>
            <person name="Wolfe A.J."/>
        </authorList>
    </citation>
    <scope>NUCLEOTIDE SEQUENCE [LARGE SCALE GENOMIC DNA]</scope>
    <source>
        <strain evidence="1 2">UMB0004</strain>
    </source>
</reference>
<dbReference type="AlphaFoldDB" id="A0AAP8J2M3"/>
<protein>
    <submittedName>
        <fullName evidence="1">Metallo-beta-lactamase</fullName>
    </submittedName>
</protein>